<evidence type="ECO:0000313" key="2">
    <source>
        <dbReference type="EMBL" id="MCY1080352.1"/>
    </source>
</evidence>
<keyword evidence="1" id="KW-0472">Membrane</keyword>
<organism evidence="2 3">
    <name type="scientific">Archangium lansingense</name>
    <dbReference type="NCBI Taxonomy" id="2995310"/>
    <lineage>
        <taxon>Bacteria</taxon>
        <taxon>Pseudomonadati</taxon>
        <taxon>Myxococcota</taxon>
        <taxon>Myxococcia</taxon>
        <taxon>Myxococcales</taxon>
        <taxon>Cystobacterineae</taxon>
        <taxon>Archangiaceae</taxon>
        <taxon>Archangium</taxon>
    </lineage>
</organism>
<feature type="transmembrane region" description="Helical" evidence="1">
    <location>
        <begin position="21"/>
        <end position="42"/>
    </location>
</feature>
<sequence length="181" mass="18885">MVSSEMVQLQRRARRAYEWGRLRAAMPGALYAVVLTVMAVLLQHGVRPSVLVLGGLLTLLCLGLGWWGRQWDRAVTPGLIAGLFPLLLPFVVSGAGHVCYTGGCRAFCLMTCVGGGLAAGAFLSLAALRLSEGRARFIFASGTVATLCGALGCVLYGLSGVLGLVAGLALISTPVLVLRRA</sequence>
<feature type="transmembrane region" description="Helical" evidence="1">
    <location>
        <begin position="135"/>
        <end position="152"/>
    </location>
</feature>
<protein>
    <submittedName>
        <fullName evidence="2">Uncharacterized protein</fullName>
    </submittedName>
</protein>
<dbReference type="EMBL" id="JAPNKA010000001">
    <property type="protein sequence ID" value="MCY1080352.1"/>
    <property type="molecule type" value="Genomic_DNA"/>
</dbReference>
<name>A0ABT4AF93_9BACT</name>
<proteinExistence type="predicted"/>
<evidence type="ECO:0000256" key="1">
    <source>
        <dbReference type="SAM" id="Phobius"/>
    </source>
</evidence>
<feature type="transmembrane region" description="Helical" evidence="1">
    <location>
        <begin position="158"/>
        <end position="178"/>
    </location>
</feature>
<accession>A0ABT4AF93</accession>
<dbReference type="RefSeq" id="WP_267539022.1">
    <property type="nucleotide sequence ID" value="NZ_JAPNKA010000001.1"/>
</dbReference>
<dbReference type="Proteomes" id="UP001207654">
    <property type="component" value="Unassembled WGS sequence"/>
</dbReference>
<feature type="transmembrane region" description="Helical" evidence="1">
    <location>
        <begin position="106"/>
        <end position="128"/>
    </location>
</feature>
<reference evidence="2 3" key="1">
    <citation type="submission" date="2022-11" db="EMBL/GenBank/DDBJ databases">
        <title>Minimal conservation of predation-associated metabolite biosynthetic gene clusters underscores biosynthetic potential of Myxococcota including descriptions for ten novel species: Archangium lansinium sp. nov., Myxococcus landrumus sp. nov., Nannocystis bai.</title>
        <authorList>
            <person name="Ahearne A."/>
            <person name="Stevens C."/>
            <person name="Phillips K."/>
        </authorList>
    </citation>
    <scope>NUCLEOTIDE SEQUENCE [LARGE SCALE GENOMIC DNA]</scope>
    <source>
        <strain evidence="2 3">MIWBW</strain>
    </source>
</reference>
<feature type="transmembrane region" description="Helical" evidence="1">
    <location>
        <begin position="79"/>
        <end position="100"/>
    </location>
</feature>
<keyword evidence="1" id="KW-1133">Transmembrane helix</keyword>
<keyword evidence="1" id="KW-0812">Transmembrane</keyword>
<comment type="caution">
    <text evidence="2">The sequence shown here is derived from an EMBL/GenBank/DDBJ whole genome shotgun (WGS) entry which is preliminary data.</text>
</comment>
<gene>
    <name evidence="2" type="ORF">OV287_38455</name>
</gene>
<evidence type="ECO:0000313" key="3">
    <source>
        <dbReference type="Proteomes" id="UP001207654"/>
    </source>
</evidence>
<keyword evidence="3" id="KW-1185">Reference proteome</keyword>
<feature type="transmembrane region" description="Helical" evidence="1">
    <location>
        <begin position="48"/>
        <end position="67"/>
    </location>
</feature>